<dbReference type="VEuPathDB" id="VectorBase:ASIC002795"/>
<organism evidence="2">
    <name type="scientific">Anopheles sinensis</name>
    <name type="common">Mosquito</name>
    <dbReference type="NCBI Taxonomy" id="74873"/>
    <lineage>
        <taxon>Eukaryota</taxon>
        <taxon>Metazoa</taxon>
        <taxon>Ecdysozoa</taxon>
        <taxon>Arthropoda</taxon>
        <taxon>Hexapoda</taxon>
        <taxon>Insecta</taxon>
        <taxon>Pterygota</taxon>
        <taxon>Neoptera</taxon>
        <taxon>Endopterygota</taxon>
        <taxon>Diptera</taxon>
        <taxon>Nematocera</taxon>
        <taxon>Culicoidea</taxon>
        <taxon>Culicidae</taxon>
        <taxon>Anophelinae</taxon>
        <taxon>Anopheles</taxon>
    </lineage>
</organism>
<dbReference type="Proteomes" id="UP000030765">
    <property type="component" value="Unassembled WGS sequence"/>
</dbReference>
<evidence type="ECO:0000256" key="1">
    <source>
        <dbReference type="SAM" id="MobiDB-lite"/>
    </source>
</evidence>
<reference evidence="3" key="2">
    <citation type="submission" date="2020-05" db="UniProtKB">
        <authorList>
            <consortium name="EnsemblMetazoa"/>
        </authorList>
    </citation>
    <scope>IDENTIFICATION</scope>
</reference>
<evidence type="ECO:0000313" key="4">
    <source>
        <dbReference type="Proteomes" id="UP000030765"/>
    </source>
</evidence>
<reference evidence="2 4" key="1">
    <citation type="journal article" date="2014" name="BMC Genomics">
        <title>Genome sequence of Anopheles sinensis provides insight into genetics basis of mosquito competence for malaria parasites.</title>
        <authorList>
            <person name="Zhou D."/>
            <person name="Zhang D."/>
            <person name="Ding G."/>
            <person name="Shi L."/>
            <person name="Hou Q."/>
            <person name="Ye Y."/>
            <person name="Xu Y."/>
            <person name="Zhou H."/>
            <person name="Xiong C."/>
            <person name="Li S."/>
            <person name="Yu J."/>
            <person name="Hong S."/>
            <person name="Yu X."/>
            <person name="Zou P."/>
            <person name="Chen C."/>
            <person name="Chang X."/>
            <person name="Wang W."/>
            <person name="Lv Y."/>
            <person name="Sun Y."/>
            <person name="Ma L."/>
            <person name="Shen B."/>
            <person name="Zhu C."/>
        </authorList>
    </citation>
    <scope>NUCLEOTIDE SEQUENCE [LARGE SCALE GENOMIC DNA]</scope>
</reference>
<evidence type="ECO:0000313" key="2">
    <source>
        <dbReference type="EMBL" id="KFB35853.1"/>
    </source>
</evidence>
<keyword evidence="4" id="KW-1185">Reference proteome</keyword>
<dbReference type="EMBL" id="ATLV01011103">
    <property type="status" value="NOT_ANNOTATED_CDS"/>
    <property type="molecule type" value="Genomic_DNA"/>
</dbReference>
<dbReference type="AlphaFoldDB" id="A0A084VD09"/>
<feature type="region of interest" description="Disordered" evidence="1">
    <location>
        <begin position="1"/>
        <end position="63"/>
    </location>
</feature>
<feature type="compositionally biased region" description="Polar residues" evidence="1">
    <location>
        <begin position="1"/>
        <end position="45"/>
    </location>
</feature>
<accession>A0A084VD09</accession>
<name>A0A084VD09_ANOSI</name>
<protein>
    <submittedName>
        <fullName evidence="2 3">Uncharacterized protein</fullName>
    </submittedName>
</protein>
<evidence type="ECO:0000313" key="3">
    <source>
        <dbReference type="EnsemblMetazoa" id="ASIC002795-PA"/>
    </source>
</evidence>
<gene>
    <name evidence="2" type="ORF">ZHAS_00002795</name>
</gene>
<sequence>MDKRQQPSVNQQPEKQTAENQPSGSKPLDASSNQPQTPTALQSIKSMKPIVTRPLTEVTSKMA</sequence>
<dbReference type="EMBL" id="KE524641">
    <property type="protein sequence ID" value="KFB35853.1"/>
    <property type="molecule type" value="Genomic_DNA"/>
</dbReference>
<dbReference type="EnsemblMetazoa" id="ASIC002795-RA">
    <property type="protein sequence ID" value="ASIC002795-PA"/>
    <property type="gene ID" value="ASIC002795"/>
</dbReference>
<proteinExistence type="predicted"/>